<keyword evidence="10" id="KW-1185">Reference proteome</keyword>
<evidence type="ECO:0000256" key="7">
    <source>
        <dbReference type="ARBA" id="ARBA00022694"/>
    </source>
</evidence>
<keyword evidence="7" id="KW-0819">tRNA processing</keyword>
<proteinExistence type="inferred from homology"/>
<sequence>MEACCRHLRDGAVKDEAGCAMVLVCDHLGCVGGPELMHRLCSDYLQALAQQRAQASHVRLLQLENSLPASITAHRAVHALDYYTDPDGWLSEVAGGQQPQSSCCRSYNCANLGSHPRIMALSAPGSLHTLLDHLTSAFTTTPATTSNSASAAFDHVPGAAALTASLPSISQQPLHSVCVIVDCLTPLLLRHPLPRVLRFLHSLREHPSVSCVLASLHKDAHSQHIVDGIQHAATCTVELQPVGGLQVRARVWVGVGVVWQPGGML</sequence>
<evidence type="ECO:0000256" key="8">
    <source>
        <dbReference type="ARBA" id="ARBA00023242"/>
    </source>
</evidence>
<evidence type="ECO:0000313" key="9">
    <source>
        <dbReference type="EMBL" id="KAF5833054.1"/>
    </source>
</evidence>
<name>A0ABQ7GEN3_DUNSA</name>
<reference evidence="9" key="1">
    <citation type="submission" date="2017-08" db="EMBL/GenBank/DDBJ databases">
        <authorList>
            <person name="Polle J.E."/>
            <person name="Barry K."/>
            <person name="Cushman J."/>
            <person name="Schmutz J."/>
            <person name="Tran D."/>
            <person name="Hathwaick L.T."/>
            <person name="Yim W.C."/>
            <person name="Jenkins J."/>
            <person name="Mckie-Krisberg Z.M."/>
            <person name="Prochnik S."/>
            <person name="Lindquist E."/>
            <person name="Dockter R.B."/>
            <person name="Adam C."/>
            <person name="Molina H."/>
            <person name="Bunkerborg J."/>
            <person name="Jin E."/>
            <person name="Buchheim M."/>
            <person name="Magnuson J."/>
        </authorList>
    </citation>
    <scope>NUCLEOTIDE SEQUENCE</scope>
    <source>
        <strain evidence="9">CCAP 19/18</strain>
    </source>
</reference>
<accession>A0ABQ7GEN3</accession>
<comment type="subcellular location">
    <subcellularLocation>
        <location evidence="2">Cytoplasm</location>
    </subcellularLocation>
    <subcellularLocation>
        <location evidence="1">Nucleus</location>
    </subcellularLocation>
</comment>
<dbReference type="InterPro" id="IPR019519">
    <property type="entry name" value="Elp5"/>
</dbReference>
<evidence type="ECO:0000256" key="3">
    <source>
        <dbReference type="ARBA" id="ARBA00005043"/>
    </source>
</evidence>
<evidence type="ECO:0000256" key="1">
    <source>
        <dbReference type="ARBA" id="ARBA00004123"/>
    </source>
</evidence>
<keyword evidence="6" id="KW-0963">Cytoplasm</keyword>
<comment type="similarity">
    <text evidence="4">Belongs to the ELP5 family.</text>
</comment>
<comment type="pathway">
    <text evidence="3">tRNA modification; 5-methoxycarbonylmethyl-2-thiouridine-tRNA biosynthesis.</text>
</comment>
<organism evidence="9 10">
    <name type="scientific">Dunaliella salina</name>
    <name type="common">Green alga</name>
    <name type="synonym">Protococcus salinus</name>
    <dbReference type="NCBI Taxonomy" id="3046"/>
    <lineage>
        <taxon>Eukaryota</taxon>
        <taxon>Viridiplantae</taxon>
        <taxon>Chlorophyta</taxon>
        <taxon>core chlorophytes</taxon>
        <taxon>Chlorophyceae</taxon>
        <taxon>CS clade</taxon>
        <taxon>Chlamydomonadales</taxon>
        <taxon>Dunaliellaceae</taxon>
        <taxon>Dunaliella</taxon>
    </lineage>
</organism>
<evidence type="ECO:0000256" key="6">
    <source>
        <dbReference type="ARBA" id="ARBA00022490"/>
    </source>
</evidence>
<dbReference type="Pfam" id="PF10483">
    <property type="entry name" value="Elong_Iki1"/>
    <property type="match status" value="1"/>
</dbReference>
<gene>
    <name evidence="9" type="ORF">DUNSADRAFT_10760</name>
</gene>
<dbReference type="PANTHER" id="PTHR15641">
    <property type="entry name" value="ELONGATOR COMPLEX PROTEIN 5"/>
    <property type="match status" value="1"/>
</dbReference>
<evidence type="ECO:0000256" key="4">
    <source>
        <dbReference type="ARBA" id="ARBA00009567"/>
    </source>
</evidence>
<dbReference type="CDD" id="cd19496">
    <property type="entry name" value="Elp5"/>
    <property type="match status" value="1"/>
</dbReference>
<evidence type="ECO:0000313" key="10">
    <source>
        <dbReference type="Proteomes" id="UP000815325"/>
    </source>
</evidence>
<dbReference type="EMBL" id="MU069833">
    <property type="protein sequence ID" value="KAF5833054.1"/>
    <property type="molecule type" value="Genomic_DNA"/>
</dbReference>
<keyword evidence="8" id="KW-0539">Nucleus</keyword>
<dbReference type="Proteomes" id="UP000815325">
    <property type="component" value="Unassembled WGS sequence"/>
</dbReference>
<evidence type="ECO:0000256" key="2">
    <source>
        <dbReference type="ARBA" id="ARBA00004496"/>
    </source>
</evidence>
<dbReference type="PANTHER" id="PTHR15641:SF1">
    <property type="entry name" value="ELONGATOR COMPLEX PROTEIN 5"/>
    <property type="match status" value="1"/>
</dbReference>
<comment type="caution">
    <text evidence="9">The sequence shown here is derived from an EMBL/GenBank/DDBJ whole genome shotgun (WGS) entry which is preliminary data.</text>
</comment>
<protein>
    <recommendedName>
        <fullName evidence="5">Elongator complex protein 5</fullName>
    </recommendedName>
</protein>
<evidence type="ECO:0000256" key="5">
    <source>
        <dbReference type="ARBA" id="ARBA00020264"/>
    </source>
</evidence>